<dbReference type="Pfam" id="PF09382">
    <property type="entry name" value="RQC"/>
    <property type="match status" value="1"/>
</dbReference>
<dbReference type="PROSITE" id="PS50967">
    <property type="entry name" value="HRDC"/>
    <property type="match status" value="1"/>
</dbReference>
<feature type="domain" description="Helicase C-terminal" evidence="20">
    <location>
        <begin position="244"/>
        <end position="392"/>
    </location>
</feature>
<dbReference type="OrthoDB" id="9760034at2"/>
<evidence type="ECO:0000256" key="17">
    <source>
        <dbReference type="SAM" id="SignalP"/>
    </source>
</evidence>
<dbReference type="GO" id="GO:0009432">
    <property type="term" value="P:SOS response"/>
    <property type="evidence" value="ECO:0007669"/>
    <property type="project" value="UniProtKB-UniRule"/>
</dbReference>
<dbReference type="InterPro" id="IPR010997">
    <property type="entry name" value="HRDC-like_sf"/>
</dbReference>
<comment type="similarity">
    <text evidence="3">Belongs to the helicase family. RecQ subfamily.</text>
</comment>
<dbReference type="HOGENOM" id="CLU_001103_14_3_6"/>
<feature type="domain" description="Helicase ATP-binding" evidence="19">
    <location>
        <begin position="55"/>
        <end position="223"/>
    </location>
</feature>
<keyword evidence="9" id="KW-0862">Zinc</keyword>
<dbReference type="FunFam" id="1.10.150.80:FF:000002">
    <property type="entry name" value="ATP-dependent DNA helicase RecQ"/>
    <property type="match status" value="1"/>
</dbReference>
<evidence type="ECO:0000256" key="5">
    <source>
        <dbReference type="ARBA" id="ARBA00022741"/>
    </source>
</evidence>
<dbReference type="InterPro" id="IPR011545">
    <property type="entry name" value="DEAD/DEAH_box_helicase_dom"/>
</dbReference>
<accession>A0A0H3CUZ7</accession>
<dbReference type="CDD" id="cd18794">
    <property type="entry name" value="SF2_C_RecQ"/>
    <property type="match status" value="1"/>
</dbReference>
<keyword evidence="22" id="KW-1185">Reference proteome</keyword>
<dbReference type="PROSITE" id="PS51192">
    <property type="entry name" value="HELICASE_ATP_BIND_1"/>
    <property type="match status" value="1"/>
</dbReference>
<dbReference type="NCBIfam" id="TIGR00614">
    <property type="entry name" value="recQ_fam"/>
    <property type="match status" value="1"/>
</dbReference>
<dbReference type="Pfam" id="PF00271">
    <property type="entry name" value="Helicase_C"/>
    <property type="match status" value="1"/>
</dbReference>
<dbReference type="PANTHER" id="PTHR13710">
    <property type="entry name" value="DNA HELICASE RECQ FAMILY MEMBER"/>
    <property type="match status" value="1"/>
</dbReference>
<keyword evidence="12" id="KW-0233">DNA recombination</keyword>
<feature type="signal peptide" evidence="17">
    <location>
        <begin position="1"/>
        <end position="25"/>
    </location>
</feature>
<dbReference type="InterPro" id="IPR044876">
    <property type="entry name" value="HRDC_dom_sf"/>
</dbReference>
<dbReference type="GO" id="GO:0046872">
    <property type="term" value="F:metal ion binding"/>
    <property type="evidence" value="ECO:0007669"/>
    <property type="project" value="UniProtKB-KW"/>
</dbReference>
<evidence type="ECO:0000256" key="3">
    <source>
        <dbReference type="ARBA" id="ARBA00005446"/>
    </source>
</evidence>
<dbReference type="PANTHER" id="PTHR13710:SF105">
    <property type="entry name" value="ATP-DEPENDENT DNA HELICASE Q1"/>
    <property type="match status" value="1"/>
</dbReference>
<gene>
    <name evidence="21" type="ordered locus">ECL_04973</name>
</gene>
<dbReference type="SMART" id="SM00341">
    <property type="entry name" value="HRDC"/>
    <property type="match status" value="1"/>
</dbReference>
<dbReference type="Pfam" id="PF00570">
    <property type="entry name" value="HRDC"/>
    <property type="match status" value="1"/>
</dbReference>
<dbReference type="PATRIC" id="fig|716541.4.peg.5108"/>
<evidence type="ECO:0000313" key="22">
    <source>
        <dbReference type="Proteomes" id="UP000002363"/>
    </source>
</evidence>
<dbReference type="InterPro" id="IPR006293">
    <property type="entry name" value="DNA_helicase_ATP-dep_RecQ_bac"/>
</dbReference>
<evidence type="ECO:0000256" key="12">
    <source>
        <dbReference type="ARBA" id="ARBA00023172"/>
    </source>
</evidence>
<proteinExistence type="inferred from homology"/>
<dbReference type="KEGG" id="enc:ECL_04973"/>
<dbReference type="eggNOG" id="COG0514">
    <property type="taxonomic scope" value="Bacteria"/>
</dbReference>
<dbReference type="InterPro" id="IPR001650">
    <property type="entry name" value="Helicase_C-like"/>
</dbReference>
<comment type="cofactor">
    <cofactor evidence="2">
        <name>Zn(2+)</name>
        <dbReference type="ChEBI" id="CHEBI:29105"/>
    </cofactor>
</comment>
<dbReference type="EnsemblBacteria" id="ADF64495">
    <property type="protein sequence ID" value="ADF64495"/>
    <property type="gene ID" value="ECL_04973"/>
</dbReference>
<evidence type="ECO:0000313" key="21">
    <source>
        <dbReference type="EMBL" id="ADF64495.1"/>
    </source>
</evidence>
<keyword evidence="8 21" id="KW-0347">Helicase</keyword>
<evidence type="ECO:0000256" key="6">
    <source>
        <dbReference type="ARBA" id="ARBA00022763"/>
    </source>
</evidence>
<evidence type="ECO:0000256" key="10">
    <source>
        <dbReference type="ARBA" id="ARBA00022840"/>
    </source>
</evidence>
<name>A0A0H3CUZ7_ENTCC</name>
<dbReference type="PROSITE" id="PS51194">
    <property type="entry name" value="HELICASE_CTER"/>
    <property type="match status" value="1"/>
</dbReference>
<dbReference type="InterPro" id="IPR032284">
    <property type="entry name" value="RecQ_Zn-bd"/>
</dbReference>
<dbReference type="InterPro" id="IPR018982">
    <property type="entry name" value="RQC_domain"/>
</dbReference>
<keyword evidence="13" id="KW-0234">DNA repair</keyword>
<dbReference type="Pfam" id="PF00270">
    <property type="entry name" value="DEAD"/>
    <property type="match status" value="1"/>
</dbReference>
<comment type="catalytic activity">
    <reaction evidence="15">
        <text>Couples ATP hydrolysis with the unwinding of duplex DNA by translocating in the 3'-5' direction.</text>
        <dbReference type="EC" id="5.6.2.4"/>
    </reaction>
</comment>
<reference evidence="21 22" key="1">
    <citation type="journal article" date="2010" name="J. Bacteriol.">
        <title>Complete genome sequence of Enterobacter cloacae subsp. cloacae type strain ATCC 13047.</title>
        <authorList>
            <person name="Ren Y."/>
            <person name="Ren Y."/>
            <person name="Zhou Z."/>
            <person name="Guo X."/>
            <person name="Li Y."/>
            <person name="Feng L."/>
            <person name="Wang L."/>
        </authorList>
    </citation>
    <scope>NUCLEOTIDE SEQUENCE [LARGE SCALE GENOMIC DNA]</scope>
    <source>
        <strain evidence="22">ATCC 13047 / DSM 30054 / NBRC 13535 / NCTC 10005 / WDCM 00083 / NCDC 279-56</strain>
    </source>
</reference>
<evidence type="ECO:0000256" key="1">
    <source>
        <dbReference type="ARBA" id="ARBA00001946"/>
    </source>
</evidence>
<feature type="chain" id="PRO_5002606625" description="DNA helicase RecQ" evidence="17">
    <location>
        <begin position="26"/>
        <end position="630"/>
    </location>
</feature>
<dbReference type="CDD" id="cd17920">
    <property type="entry name" value="DEXHc_RecQ"/>
    <property type="match status" value="1"/>
</dbReference>
<dbReference type="SUPFAM" id="SSF47819">
    <property type="entry name" value="HRDC-like"/>
    <property type="match status" value="1"/>
</dbReference>
<sequence>MKFLSQALKIAPVSFLAYGVNVAQAEVLNQESLAKQVLHETFGYQQFRPGQETIIETVLEGRDCLVVMPTGGGKSLCYQVPALVLNGLTVVVSPLISLMKDQVDQLLANGVAAACLNSTQTREQQQEVMAGCRTGQVRLLYIAPERLMLDNFLDHLAHWNPVLLAVDEAHCISQWGHDFRPEYAALGQLRQRFPELPFMALTATADDTTRLDIVRLLGLNDPLIQVSSFDRPNIRYMLMEKFKPLDQLLRYVQEQRGKSGIIYCNSRAKVEDTAARLQNRGFSAAAYHAGLENHIRADVQEKFQRDDLQIVVATVAFGMGINKPNVRFVVHFDIPRNIESYYQETGRAGRDGLPAEAMLFYDPADMAWLRRCLEEKPQGQLQDIERHKLNAMGAFAEAQTCRRLVLLNYFGEGRQEPCGNCDICLDPPKQYDGLMDARKALSTIYRVNQRFGMGYVVEVLRGANNQRIRDMGHDKLPVYGIGKDQSHEHWVSIIRQLIHLGFATQNIAQHSALQLTEAARPVLRGDVELKLAVPRVVALKPRVMQKSYGGNYDRKLFAKLRKLRKAIADEENIPPYVVFNDATLIEMAEQMPLSASEMLSVNGVGTRKLERFGKEFMALIRSHVDGDDEE</sequence>
<dbReference type="SMART" id="SM00490">
    <property type="entry name" value="HELICc"/>
    <property type="match status" value="1"/>
</dbReference>
<evidence type="ECO:0000259" key="19">
    <source>
        <dbReference type="PROSITE" id="PS51192"/>
    </source>
</evidence>
<dbReference type="InterPro" id="IPR004589">
    <property type="entry name" value="DNA_helicase_ATP-dep_RecQ"/>
</dbReference>
<evidence type="ECO:0000256" key="15">
    <source>
        <dbReference type="ARBA" id="ARBA00034617"/>
    </source>
</evidence>
<dbReference type="STRING" id="716541.ECL_04973"/>
<dbReference type="InterPro" id="IPR036388">
    <property type="entry name" value="WH-like_DNA-bd_sf"/>
</dbReference>
<dbReference type="FunFam" id="3.40.50.300:FF:000156">
    <property type="entry name" value="ATP-dependent DNA helicase recQ"/>
    <property type="match status" value="1"/>
</dbReference>
<dbReference type="InterPro" id="IPR027417">
    <property type="entry name" value="P-loop_NTPase"/>
</dbReference>
<evidence type="ECO:0000256" key="7">
    <source>
        <dbReference type="ARBA" id="ARBA00022801"/>
    </source>
</evidence>
<keyword evidence="4" id="KW-0479">Metal-binding</keyword>
<dbReference type="InterPro" id="IPR002121">
    <property type="entry name" value="HRDC_dom"/>
</dbReference>
<dbReference type="GO" id="GO:0016787">
    <property type="term" value="F:hydrolase activity"/>
    <property type="evidence" value="ECO:0007669"/>
    <property type="project" value="UniProtKB-KW"/>
</dbReference>
<dbReference type="GO" id="GO:0005524">
    <property type="term" value="F:ATP binding"/>
    <property type="evidence" value="ECO:0007669"/>
    <property type="project" value="UniProtKB-KW"/>
</dbReference>
<dbReference type="EMBL" id="CP001918">
    <property type="protein sequence ID" value="ADF64495.1"/>
    <property type="molecule type" value="Genomic_DNA"/>
</dbReference>
<dbReference type="FunFam" id="1.10.10.10:FF:000175">
    <property type="entry name" value="ATP-dependent DNA helicase RecQ"/>
    <property type="match status" value="1"/>
</dbReference>
<dbReference type="Gene3D" id="3.40.50.300">
    <property type="entry name" value="P-loop containing nucleotide triphosphate hydrolases"/>
    <property type="match status" value="2"/>
</dbReference>
<dbReference type="AlphaFoldDB" id="A0A0H3CUZ7"/>
<dbReference type="SMART" id="SM00956">
    <property type="entry name" value="RQC"/>
    <property type="match status" value="1"/>
</dbReference>
<organism evidence="21 22">
    <name type="scientific">Enterobacter cloacae subsp. cloacae (strain ATCC 13047 / DSM 30054 / NBRC 13535 / NCTC 10005 / WDCM 00083 / NCDC 279-56)</name>
    <dbReference type="NCBI Taxonomy" id="716541"/>
    <lineage>
        <taxon>Bacteria</taxon>
        <taxon>Pseudomonadati</taxon>
        <taxon>Pseudomonadota</taxon>
        <taxon>Gammaproteobacteria</taxon>
        <taxon>Enterobacterales</taxon>
        <taxon>Enterobacteriaceae</taxon>
        <taxon>Enterobacter</taxon>
        <taxon>Enterobacter cloacae complex</taxon>
    </lineage>
</organism>
<keyword evidence="5" id="KW-0547">Nucleotide-binding</keyword>
<evidence type="ECO:0000259" key="20">
    <source>
        <dbReference type="PROSITE" id="PS51194"/>
    </source>
</evidence>
<keyword evidence="7" id="KW-0378">Hydrolase</keyword>
<dbReference type="Pfam" id="PF16124">
    <property type="entry name" value="RecQ_Zn_bind"/>
    <property type="match status" value="1"/>
</dbReference>
<evidence type="ECO:0000256" key="14">
    <source>
        <dbReference type="ARBA" id="ARBA00023235"/>
    </source>
</evidence>
<dbReference type="Gene3D" id="1.10.10.10">
    <property type="entry name" value="Winged helix-like DNA-binding domain superfamily/Winged helix DNA-binding domain"/>
    <property type="match status" value="1"/>
</dbReference>
<feature type="domain" description="HRDC" evidence="18">
    <location>
        <begin position="550"/>
        <end position="630"/>
    </location>
</feature>
<dbReference type="GO" id="GO:0006310">
    <property type="term" value="P:DNA recombination"/>
    <property type="evidence" value="ECO:0007669"/>
    <property type="project" value="UniProtKB-UniRule"/>
</dbReference>
<dbReference type="SMART" id="SM00487">
    <property type="entry name" value="DEXDc"/>
    <property type="match status" value="1"/>
</dbReference>
<keyword evidence="17" id="KW-0732">Signal</keyword>
<dbReference type="NCBIfam" id="NF008279">
    <property type="entry name" value="PRK11057.1"/>
    <property type="match status" value="1"/>
</dbReference>
<evidence type="ECO:0000256" key="2">
    <source>
        <dbReference type="ARBA" id="ARBA00001947"/>
    </source>
</evidence>
<evidence type="ECO:0000256" key="16">
    <source>
        <dbReference type="NCBIfam" id="TIGR01389"/>
    </source>
</evidence>
<evidence type="ECO:0000256" key="4">
    <source>
        <dbReference type="ARBA" id="ARBA00022723"/>
    </source>
</evidence>
<dbReference type="FunFam" id="3.40.50.300:FF:000296">
    <property type="entry name" value="ATP-dependent DNA helicase RecQ"/>
    <property type="match status" value="1"/>
</dbReference>
<keyword evidence="11" id="KW-0238">DNA-binding</keyword>
<dbReference type="EC" id="5.6.2.4" evidence="16"/>
<dbReference type="GO" id="GO:0006281">
    <property type="term" value="P:DNA repair"/>
    <property type="evidence" value="ECO:0007669"/>
    <property type="project" value="UniProtKB-KW"/>
</dbReference>
<comment type="cofactor">
    <cofactor evidence="1">
        <name>Mg(2+)</name>
        <dbReference type="ChEBI" id="CHEBI:18420"/>
    </cofactor>
</comment>
<keyword evidence="14" id="KW-0413">Isomerase</keyword>
<dbReference type="GO" id="GO:0006260">
    <property type="term" value="P:DNA replication"/>
    <property type="evidence" value="ECO:0007669"/>
    <property type="project" value="InterPro"/>
</dbReference>
<dbReference type="GO" id="GO:0005737">
    <property type="term" value="C:cytoplasm"/>
    <property type="evidence" value="ECO:0007669"/>
    <property type="project" value="TreeGrafter"/>
</dbReference>
<dbReference type="NCBIfam" id="TIGR01389">
    <property type="entry name" value="recQ"/>
    <property type="match status" value="1"/>
</dbReference>
<dbReference type="InterPro" id="IPR014001">
    <property type="entry name" value="Helicase_ATP-bd"/>
</dbReference>
<dbReference type="GO" id="GO:0009378">
    <property type="term" value="F:four-way junction helicase activity"/>
    <property type="evidence" value="ECO:0007669"/>
    <property type="project" value="TreeGrafter"/>
</dbReference>
<evidence type="ECO:0000259" key="18">
    <source>
        <dbReference type="PROSITE" id="PS50967"/>
    </source>
</evidence>
<dbReference type="GO" id="GO:0003677">
    <property type="term" value="F:DNA binding"/>
    <property type="evidence" value="ECO:0007669"/>
    <property type="project" value="UniProtKB-KW"/>
</dbReference>
<evidence type="ECO:0000256" key="8">
    <source>
        <dbReference type="ARBA" id="ARBA00022806"/>
    </source>
</evidence>
<dbReference type="GO" id="GO:0043138">
    <property type="term" value="F:3'-5' DNA helicase activity"/>
    <property type="evidence" value="ECO:0007669"/>
    <property type="project" value="UniProtKB-EC"/>
</dbReference>
<dbReference type="Gene3D" id="1.10.150.80">
    <property type="entry name" value="HRDC domain"/>
    <property type="match status" value="1"/>
</dbReference>
<evidence type="ECO:0000256" key="9">
    <source>
        <dbReference type="ARBA" id="ARBA00022833"/>
    </source>
</evidence>
<dbReference type="Proteomes" id="UP000002363">
    <property type="component" value="Chromosome"/>
</dbReference>
<protein>
    <recommendedName>
        <fullName evidence="16">DNA helicase RecQ</fullName>
        <ecNumber evidence="16">5.6.2.4</ecNumber>
    </recommendedName>
</protein>
<dbReference type="GO" id="GO:0043590">
    <property type="term" value="C:bacterial nucleoid"/>
    <property type="evidence" value="ECO:0007669"/>
    <property type="project" value="TreeGrafter"/>
</dbReference>
<keyword evidence="10" id="KW-0067">ATP-binding</keyword>
<dbReference type="GO" id="GO:0030894">
    <property type="term" value="C:replisome"/>
    <property type="evidence" value="ECO:0007669"/>
    <property type="project" value="TreeGrafter"/>
</dbReference>
<evidence type="ECO:0000256" key="13">
    <source>
        <dbReference type="ARBA" id="ARBA00023204"/>
    </source>
</evidence>
<evidence type="ECO:0000256" key="11">
    <source>
        <dbReference type="ARBA" id="ARBA00023125"/>
    </source>
</evidence>
<dbReference type="SUPFAM" id="SSF52540">
    <property type="entry name" value="P-loop containing nucleoside triphosphate hydrolases"/>
    <property type="match status" value="2"/>
</dbReference>
<keyword evidence="6" id="KW-0227">DNA damage</keyword>